<comment type="caution">
    <text evidence="7">The sequence shown here is derived from an EMBL/GenBank/DDBJ whole genome shotgun (WGS) entry which is preliminary data.</text>
</comment>
<dbReference type="PANTHER" id="PTHR42913">
    <property type="entry name" value="APOPTOSIS-INDUCING FACTOR 1"/>
    <property type="match status" value="1"/>
</dbReference>
<dbReference type="Pfam" id="PF07992">
    <property type="entry name" value="Pyr_redox_2"/>
    <property type="match status" value="1"/>
</dbReference>
<dbReference type="SUPFAM" id="SSF51905">
    <property type="entry name" value="FAD/NAD(P)-binding domain"/>
    <property type="match status" value="2"/>
</dbReference>
<evidence type="ECO:0000256" key="2">
    <source>
        <dbReference type="ARBA" id="ARBA00005272"/>
    </source>
</evidence>
<keyword evidence="8" id="KW-1185">Reference proteome</keyword>
<dbReference type="RefSeq" id="WP_250583904.1">
    <property type="nucleotide sequence ID" value="NZ_JAKRVX010000003.1"/>
</dbReference>
<evidence type="ECO:0000259" key="6">
    <source>
        <dbReference type="Pfam" id="PF07992"/>
    </source>
</evidence>
<keyword evidence="5" id="KW-0560">Oxidoreductase</keyword>
<dbReference type="PANTHER" id="PTHR42913:SF3">
    <property type="entry name" value="64 KDA MITOCHONDRIAL NADH DEHYDROGENASE (EUROFUNG)"/>
    <property type="match status" value="1"/>
</dbReference>
<dbReference type="InterPro" id="IPR023753">
    <property type="entry name" value="FAD/NAD-binding_dom"/>
</dbReference>
<evidence type="ECO:0000313" key="8">
    <source>
        <dbReference type="Proteomes" id="UP001203207"/>
    </source>
</evidence>
<dbReference type="GO" id="GO:0019646">
    <property type="term" value="P:aerobic electron transport chain"/>
    <property type="evidence" value="ECO:0007669"/>
    <property type="project" value="TreeGrafter"/>
</dbReference>
<reference evidence="7" key="1">
    <citation type="journal article" date="2022" name="Syst. Appl. Microbiol.">
        <title>Natronocalculus amylovorans gen. nov., sp. nov., and Natranaeroarchaeum aerophilus sp. nov., dominant culturable amylolytic natronoarchaea from hypersaline soda lakes in southwestern Siberia.</title>
        <authorList>
            <person name="Sorokin D.Y."/>
            <person name="Elcheninov A.G."/>
            <person name="Khizhniak T.V."/>
            <person name="Koenen M."/>
            <person name="Bale N.J."/>
            <person name="Damste J.S.S."/>
            <person name="Kublanov I.V."/>
        </authorList>
    </citation>
    <scope>NUCLEOTIDE SEQUENCE</scope>
    <source>
        <strain evidence="7">AArc-St2</strain>
    </source>
</reference>
<evidence type="ECO:0000256" key="5">
    <source>
        <dbReference type="ARBA" id="ARBA00023002"/>
    </source>
</evidence>
<organism evidence="7 8">
    <name type="scientific">Natronocalculus amylovorans</name>
    <dbReference type="NCBI Taxonomy" id="2917812"/>
    <lineage>
        <taxon>Archaea</taxon>
        <taxon>Methanobacteriati</taxon>
        <taxon>Methanobacteriota</taxon>
        <taxon>Stenosarchaea group</taxon>
        <taxon>Halobacteria</taxon>
        <taxon>Halobacteriales</taxon>
        <taxon>Haloferacaceae</taxon>
        <taxon>Natronocalculus</taxon>
    </lineage>
</organism>
<evidence type="ECO:0000313" key="7">
    <source>
        <dbReference type="EMBL" id="MCL9816969.1"/>
    </source>
</evidence>
<dbReference type="GO" id="GO:0003955">
    <property type="term" value="F:NAD(P)H dehydrogenase (quinone) activity"/>
    <property type="evidence" value="ECO:0007669"/>
    <property type="project" value="TreeGrafter"/>
</dbReference>
<gene>
    <name evidence="7" type="ORF">AArcSt2_08440</name>
</gene>
<keyword evidence="3" id="KW-0285">Flavoprotein</keyword>
<comment type="similarity">
    <text evidence="2">Belongs to the NADH dehydrogenase family.</text>
</comment>
<name>A0AAE3FX58_9EURY</name>
<evidence type="ECO:0000256" key="1">
    <source>
        <dbReference type="ARBA" id="ARBA00001974"/>
    </source>
</evidence>
<proteinExistence type="inferred from homology"/>
<sequence length="380" mass="40660">MHVVVFGAGYAGVTLTRSLERSLPRDVSLTLIDESPNHLVQHEVHRAIRRPSIAEAIQLPLDSLFDRATVTTAHIESIDPDSKQARLDTGETVEYDYGAICLGADTAYYGLDGLKEHSIPLKRLEDADQIRSQVLDLLAAEEDGTVVVGGAGLSGIQVAGEIAALVDAEDAADRIEVVLLEMMETVAPSFPEAFQQAVHDQLVDRDIRIRTGITVERATETAIQTDSGAIDYDVFVWTGGIAGQQSLAGDRPLVRNDLRVNRATFVLGDAARAVDADGKPVPASASAAIREAKVVGENLTALVEHERSEEGGFEPRMKPYRFEVPGWIVSVGDGAVAQVGPKVLTGKPAKAMKATVGAGYLSSVRAIKQAVDLVEEELHA</sequence>
<accession>A0AAE3FX58</accession>
<dbReference type="InterPro" id="IPR051169">
    <property type="entry name" value="NADH-Q_oxidoreductase"/>
</dbReference>
<dbReference type="Proteomes" id="UP001203207">
    <property type="component" value="Unassembled WGS sequence"/>
</dbReference>
<dbReference type="EMBL" id="JAKRVX010000003">
    <property type="protein sequence ID" value="MCL9816969.1"/>
    <property type="molecule type" value="Genomic_DNA"/>
</dbReference>
<comment type="cofactor">
    <cofactor evidence="1">
        <name>FAD</name>
        <dbReference type="ChEBI" id="CHEBI:57692"/>
    </cofactor>
</comment>
<evidence type="ECO:0000256" key="3">
    <source>
        <dbReference type="ARBA" id="ARBA00022630"/>
    </source>
</evidence>
<dbReference type="Gene3D" id="3.50.50.100">
    <property type="match status" value="1"/>
</dbReference>
<feature type="domain" description="FAD/NAD(P)-binding" evidence="6">
    <location>
        <begin position="1"/>
        <end position="292"/>
    </location>
</feature>
<reference evidence="7" key="2">
    <citation type="submission" date="2022-02" db="EMBL/GenBank/DDBJ databases">
        <authorList>
            <person name="Elcheninov A.G."/>
            <person name="Sorokin D.Y."/>
            <person name="Kublanov I.V."/>
        </authorList>
    </citation>
    <scope>NUCLEOTIDE SEQUENCE</scope>
    <source>
        <strain evidence="7">AArc-St2</strain>
    </source>
</reference>
<evidence type="ECO:0000256" key="4">
    <source>
        <dbReference type="ARBA" id="ARBA00022827"/>
    </source>
</evidence>
<dbReference type="InterPro" id="IPR036188">
    <property type="entry name" value="FAD/NAD-bd_sf"/>
</dbReference>
<protein>
    <submittedName>
        <fullName evidence="7">FAD-dependent oxidoreductase</fullName>
    </submittedName>
</protein>
<keyword evidence="4" id="KW-0274">FAD</keyword>
<dbReference type="AlphaFoldDB" id="A0AAE3FX58"/>